<reference evidence="1" key="1">
    <citation type="submission" date="2020-04" db="EMBL/GenBank/DDBJ databases">
        <authorList>
            <person name="Chiriac C."/>
            <person name="Salcher M."/>
            <person name="Ghai R."/>
            <person name="Kavagutti S V."/>
        </authorList>
    </citation>
    <scope>NUCLEOTIDE SEQUENCE</scope>
</reference>
<evidence type="ECO:0000313" key="2">
    <source>
        <dbReference type="EMBL" id="CAB4134388.1"/>
    </source>
</evidence>
<organism evidence="1">
    <name type="scientific">uncultured Caudovirales phage</name>
    <dbReference type="NCBI Taxonomy" id="2100421"/>
    <lineage>
        <taxon>Viruses</taxon>
        <taxon>Duplodnaviria</taxon>
        <taxon>Heunggongvirae</taxon>
        <taxon>Uroviricota</taxon>
        <taxon>Caudoviricetes</taxon>
        <taxon>Peduoviridae</taxon>
        <taxon>Maltschvirus</taxon>
        <taxon>Maltschvirus maltsch</taxon>
    </lineage>
</organism>
<dbReference type="EMBL" id="LR796286">
    <property type="protein sequence ID" value="CAB4134388.1"/>
    <property type="molecule type" value="Genomic_DNA"/>
</dbReference>
<proteinExistence type="predicted"/>
<name>A0A6J5L262_9CAUD</name>
<dbReference type="EMBL" id="LR796216">
    <property type="protein sequence ID" value="CAB4127775.1"/>
    <property type="molecule type" value="Genomic_DNA"/>
</dbReference>
<gene>
    <name evidence="2" type="ORF">UFOVP268_52</name>
    <name evidence="1" type="ORF">UFOVP97_34</name>
</gene>
<protein>
    <submittedName>
        <fullName evidence="1">Uncharacterized protein</fullName>
    </submittedName>
</protein>
<accession>A0A6J5L262</accession>
<sequence length="179" mass="18113">MSQIQSFLESAGPGPGPVLSLTGDLGGPVGPDGLGNINILGENVPSSGFAQIIGNPLTNTLNVQPLVSDLSTNDGSFHTIYTLPLAANTSAVLYALVVGEKTDLSVCVGGLITGVARRQGAGAATGPGSNGLISTDYVGNPAPTVIMVPSGNSLVVQVRGVAGSTYDWTCQIIYQFEIL</sequence>
<evidence type="ECO:0000313" key="1">
    <source>
        <dbReference type="EMBL" id="CAB4127775.1"/>
    </source>
</evidence>